<feature type="binding site" evidence="11">
    <location>
        <position position="476"/>
    </location>
    <ligand>
        <name>meso-2,6-diaminopimelate</name>
        <dbReference type="ChEBI" id="CHEBI:57791"/>
    </ligand>
</feature>
<dbReference type="EC" id="6.3.2.13" evidence="11"/>
<dbReference type="Pfam" id="PF02875">
    <property type="entry name" value="Mur_ligase_C"/>
    <property type="match status" value="1"/>
</dbReference>
<evidence type="ECO:0000256" key="4">
    <source>
        <dbReference type="ARBA" id="ARBA00022618"/>
    </source>
</evidence>
<dbReference type="HAMAP" id="MF_00208">
    <property type="entry name" value="MurE"/>
    <property type="match status" value="1"/>
</dbReference>
<feature type="binding site" evidence="11">
    <location>
        <begin position="128"/>
        <end position="134"/>
    </location>
    <ligand>
        <name>ATP</name>
        <dbReference type="ChEBI" id="CHEBI:30616"/>
    </ligand>
</feature>
<dbReference type="Gene3D" id="3.90.190.20">
    <property type="entry name" value="Mur ligase, C-terminal domain"/>
    <property type="match status" value="1"/>
</dbReference>
<keyword evidence="17" id="KW-1185">Reference proteome</keyword>
<keyword evidence="6 11" id="KW-0067">ATP-binding</keyword>
<dbReference type="EMBL" id="CP013189">
    <property type="protein sequence ID" value="ALO46935.1"/>
    <property type="molecule type" value="Genomic_DNA"/>
</dbReference>
<evidence type="ECO:0000256" key="8">
    <source>
        <dbReference type="ARBA" id="ARBA00022984"/>
    </source>
</evidence>
<evidence type="ECO:0000256" key="11">
    <source>
        <dbReference type="HAMAP-Rule" id="MF_00208"/>
    </source>
</evidence>
<name>A0A0S2KF00_9GAMM</name>
<keyword evidence="11" id="KW-0460">Magnesium</keyword>
<evidence type="ECO:0000256" key="7">
    <source>
        <dbReference type="ARBA" id="ARBA00022960"/>
    </source>
</evidence>
<comment type="function">
    <text evidence="11">Catalyzes the addition of meso-diaminopimelic acid to the nucleotide precursor UDP-N-acetylmuramoyl-L-alanyl-D-glutamate (UMAG) in the biosynthesis of bacterial cell-wall peptidoglycan.</text>
</comment>
<dbReference type="GO" id="GO:0005737">
    <property type="term" value="C:cytoplasm"/>
    <property type="evidence" value="ECO:0007669"/>
    <property type="project" value="UniProtKB-SubCell"/>
</dbReference>
<reference evidence="16 17" key="1">
    <citation type="submission" date="2015-11" db="EMBL/GenBank/DDBJ databases">
        <authorList>
            <person name="Zhang Y."/>
            <person name="Guo Z."/>
        </authorList>
    </citation>
    <scope>NUCLEOTIDE SEQUENCE [LARGE SCALE GENOMIC DNA]</scope>
    <source>
        <strain evidence="16 17">KCTC 32221</strain>
    </source>
</reference>
<feature type="domain" description="Mur ligase C-terminal" evidence="14">
    <location>
        <begin position="352"/>
        <end position="478"/>
    </location>
</feature>
<dbReference type="GO" id="GO:0004326">
    <property type="term" value="F:tetrahydrofolylpolyglutamate synthase activity"/>
    <property type="evidence" value="ECO:0007669"/>
    <property type="project" value="InterPro"/>
</dbReference>
<comment type="caution">
    <text evidence="11">Lacks conserved residue(s) required for the propagation of feature annotation.</text>
</comment>
<sequence>MNTVRQSSPLPSLAELLSDCPEMQGLLDDSVAGITVSGLNMDSRQLKAGEVFVALFGKNHDARDYIDVAISKGCVAVLADAGGDWHGLRMTGKVPVLAIDNLRRRIGELAARFYNYPSRRLPVIGVTGTNGKTSCTQFIAQILAGLDKTCGVIGTMGYGVFPQLCDTGFTTPDAIVLQQALSDVVRNNAKVVAMEVSSQGLHQHRVSGTVFNSAVFTNLTRDHLDYHGSMAAYAEAKRKLFEHEDLRVAVINADDSYAATMLNALPRSAQSFTYSLHSKRADVFAEELTFTADGFQAIINSPWGIASVTGHLLGAFNFSNILAALTAVMTLPEEMDFQSVVGQIASLRPVNGRMELIGNVDGVSAVVDYAHTPDGLRCALEAARQHTRGQIWCVFGCGGNRDQGKRPLMAEVADQLADQIIVTDDNPRNENADDIVRQIMFGFSDKSRVAVERDRARAIESAIRSAKAGDLVLIAGKGHECYQDVAGQKMAFSDAAQVRLALQDRAAEAVKGGGVQ</sequence>
<dbReference type="KEGG" id="pspi:PS2015_2300"/>
<dbReference type="Gene3D" id="3.40.1390.10">
    <property type="entry name" value="MurE/MurF, N-terminal domain"/>
    <property type="match status" value="1"/>
</dbReference>
<dbReference type="PROSITE" id="PS01011">
    <property type="entry name" value="FOLYLPOLYGLU_SYNT_1"/>
    <property type="match status" value="1"/>
</dbReference>
<keyword evidence="8 11" id="KW-0573">Peptidoglycan synthesis</keyword>
<dbReference type="RefSeq" id="WP_058022379.1">
    <property type="nucleotide sequence ID" value="NZ_CP013189.1"/>
</dbReference>
<dbReference type="SUPFAM" id="SSF63418">
    <property type="entry name" value="MurE/MurF N-terminal domain"/>
    <property type="match status" value="1"/>
</dbReference>
<dbReference type="PANTHER" id="PTHR23135:SF4">
    <property type="entry name" value="UDP-N-ACETYLMURAMOYL-L-ALANYL-D-GLUTAMATE--2,6-DIAMINOPIMELATE LIGASE MURE HOMOLOG, CHLOROPLASTIC"/>
    <property type="match status" value="1"/>
</dbReference>
<dbReference type="InterPro" id="IPR036615">
    <property type="entry name" value="Mur_ligase_C_dom_sf"/>
</dbReference>
<feature type="binding site" evidence="11">
    <location>
        <begin position="170"/>
        <end position="171"/>
    </location>
    <ligand>
        <name>UDP-N-acetyl-alpha-D-muramoyl-L-alanyl-D-glutamate</name>
        <dbReference type="ChEBI" id="CHEBI:83900"/>
    </ligand>
</feature>
<feature type="binding site" evidence="11">
    <location>
        <position position="401"/>
    </location>
    <ligand>
        <name>meso-2,6-diaminopimelate</name>
        <dbReference type="ChEBI" id="CHEBI:57791"/>
    </ligand>
</feature>
<dbReference type="SUPFAM" id="SSF53623">
    <property type="entry name" value="MurD-like peptide ligases, catalytic domain"/>
    <property type="match status" value="1"/>
</dbReference>
<keyword evidence="7 11" id="KW-0133">Cell shape</keyword>
<dbReference type="SUPFAM" id="SSF53244">
    <property type="entry name" value="MurD-like peptide ligases, peptide-binding domain"/>
    <property type="match status" value="1"/>
</dbReference>
<dbReference type="OrthoDB" id="9800958at2"/>
<organism evidence="16 17">
    <name type="scientific">Pseudohongiella spirulinae</name>
    <dbReference type="NCBI Taxonomy" id="1249552"/>
    <lineage>
        <taxon>Bacteria</taxon>
        <taxon>Pseudomonadati</taxon>
        <taxon>Pseudomonadota</taxon>
        <taxon>Gammaproteobacteria</taxon>
        <taxon>Pseudomonadales</taxon>
        <taxon>Pseudohongiellaceae</taxon>
        <taxon>Pseudohongiella</taxon>
    </lineage>
</organism>
<feature type="modified residue" description="N6-carboxylysine" evidence="11">
    <location>
        <position position="237"/>
    </location>
</feature>
<evidence type="ECO:0000256" key="10">
    <source>
        <dbReference type="ARBA" id="ARBA00023316"/>
    </source>
</evidence>
<keyword evidence="9 11" id="KW-0131">Cell cycle</keyword>
<keyword evidence="4 11" id="KW-0132">Cell division</keyword>
<dbReference type="Pfam" id="PF01225">
    <property type="entry name" value="Mur_ligase"/>
    <property type="match status" value="1"/>
</dbReference>
<dbReference type="GO" id="GO:0000287">
    <property type="term" value="F:magnesium ion binding"/>
    <property type="evidence" value="ECO:0007669"/>
    <property type="project" value="UniProtKB-UniRule"/>
</dbReference>
<feature type="binding site" evidence="11">
    <location>
        <position position="205"/>
    </location>
    <ligand>
        <name>UDP-N-acetyl-alpha-D-muramoyl-L-alanyl-D-glutamate</name>
        <dbReference type="ChEBI" id="CHEBI:83900"/>
    </ligand>
</feature>
<feature type="binding site" evidence="11">
    <location>
        <position position="43"/>
    </location>
    <ligand>
        <name>UDP-N-acetyl-alpha-D-muramoyl-L-alanyl-D-glutamate</name>
        <dbReference type="ChEBI" id="CHEBI:83900"/>
    </ligand>
</feature>
<evidence type="ECO:0000313" key="17">
    <source>
        <dbReference type="Proteomes" id="UP000065641"/>
    </source>
</evidence>
<dbReference type="InterPro" id="IPR004101">
    <property type="entry name" value="Mur_ligase_C"/>
</dbReference>
<evidence type="ECO:0000256" key="3">
    <source>
        <dbReference type="ARBA" id="ARBA00022598"/>
    </source>
</evidence>
<dbReference type="GO" id="GO:0005524">
    <property type="term" value="F:ATP binding"/>
    <property type="evidence" value="ECO:0007669"/>
    <property type="project" value="UniProtKB-UniRule"/>
</dbReference>
<evidence type="ECO:0000259" key="13">
    <source>
        <dbReference type="Pfam" id="PF01225"/>
    </source>
</evidence>
<dbReference type="InterPro" id="IPR005761">
    <property type="entry name" value="UDP-N-AcMur-Glu-dNH2Pim_ligase"/>
</dbReference>
<feature type="domain" description="Mur ligase N-terminal catalytic" evidence="13">
    <location>
        <begin position="36"/>
        <end position="114"/>
    </location>
</feature>
<proteinExistence type="inferred from homology"/>
<dbReference type="GO" id="GO:0071555">
    <property type="term" value="P:cell wall organization"/>
    <property type="evidence" value="ECO:0007669"/>
    <property type="project" value="UniProtKB-KW"/>
</dbReference>
<evidence type="ECO:0000313" key="16">
    <source>
        <dbReference type="EMBL" id="ALO46935.1"/>
    </source>
</evidence>
<keyword evidence="2 11" id="KW-0963">Cytoplasm</keyword>
<keyword evidence="10 11" id="KW-0961">Cell wall biogenesis/degradation</keyword>
<keyword evidence="3 11" id="KW-0436">Ligase</keyword>
<dbReference type="GO" id="GO:0051301">
    <property type="term" value="P:cell division"/>
    <property type="evidence" value="ECO:0007669"/>
    <property type="project" value="UniProtKB-KW"/>
</dbReference>
<dbReference type="NCBIfam" id="NF001124">
    <property type="entry name" value="PRK00139.1-2"/>
    <property type="match status" value="1"/>
</dbReference>
<dbReference type="STRING" id="1249552.PS2015_2300"/>
<evidence type="ECO:0000256" key="6">
    <source>
        <dbReference type="ARBA" id="ARBA00022840"/>
    </source>
</evidence>
<dbReference type="NCBIfam" id="NF001126">
    <property type="entry name" value="PRK00139.1-4"/>
    <property type="match status" value="1"/>
</dbReference>
<feature type="binding site" evidence="11">
    <location>
        <position position="197"/>
    </location>
    <ligand>
        <name>UDP-N-acetyl-alpha-D-muramoyl-L-alanyl-D-glutamate</name>
        <dbReference type="ChEBI" id="CHEBI:83900"/>
    </ligand>
</feature>
<dbReference type="UniPathway" id="UPA00219"/>
<evidence type="ECO:0000256" key="5">
    <source>
        <dbReference type="ARBA" id="ARBA00022741"/>
    </source>
</evidence>
<dbReference type="InterPro" id="IPR035911">
    <property type="entry name" value="MurE/MurF_N"/>
</dbReference>
<comment type="pathway">
    <text evidence="11 12">Cell wall biogenesis; peptidoglycan biosynthesis.</text>
</comment>
<comment type="PTM">
    <text evidence="11">Carboxylation is probably crucial for Mg(2+) binding and, consequently, for the gamma-phosphate positioning of ATP.</text>
</comment>
<evidence type="ECO:0000256" key="1">
    <source>
        <dbReference type="ARBA" id="ARBA00005898"/>
    </source>
</evidence>
<dbReference type="PATRIC" id="fig|1249552.3.peg.2313"/>
<dbReference type="AlphaFoldDB" id="A0A0S2KF00"/>
<gene>
    <name evidence="11" type="primary">murE</name>
    <name evidence="16" type="ORF">PS2015_2300</name>
</gene>
<evidence type="ECO:0000259" key="15">
    <source>
        <dbReference type="Pfam" id="PF08245"/>
    </source>
</evidence>
<feature type="short sequence motif" description="Meso-diaminopimelate recognition motif" evidence="11">
    <location>
        <begin position="425"/>
        <end position="428"/>
    </location>
</feature>
<dbReference type="InterPro" id="IPR000713">
    <property type="entry name" value="Mur_ligase_N"/>
</dbReference>
<dbReference type="GO" id="GO:0009252">
    <property type="term" value="P:peptidoglycan biosynthetic process"/>
    <property type="evidence" value="ECO:0007669"/>
    <property type="project" value="UniProtKB-UniRule"/>
</dbReference>
<dbReference type="GO" id="GO:0008765">
    <property type="term" value="F:UDP-N-acetylmuramoylalanyl-D-glutamate-2,6-diaminopimelate ligase activity"/>
    <property type="evidence" value="ECO:0007669"/>
    <property type="project" value="UniProtKB-UniRule"/>
</dbReference>
<evidence type="ECO:0000256" key="9">
    <source>
        <dbReference type="ARBA" id="ARBA00023306"/>
    </source>
</evidence>
<dbReference type="NCBIfam" id="TIGR01085">
    <property type="entry name" value="murE"/>
    <property type="match status" value="1"/>
</dbReference>
<evidence type="ECO:0000256" key="2">
    <source>
        <dbReference type="ARBA" id="ARBA00022490"/>
    </source>
</evidence>
<feature type="binding site" evidence="11">
    <location>
        <position position="203"/>
    </location>
    <ligand>
        <name>UDP-N-acetyl-alpha-D-muramoyl-L-alanyl-D-glutamate</name>
        <dbReference type="ChEBI" id="CHEBI:83900"/>
    </ligand>
</feature>
<feature type="domain" description="Mur ligase central" evidence="15">
    <location>
        <begin position="126"/>
        <end position="327"/>
    </location>
</feature>
<evidence type="ECO:0000256" key="12">
    <source>
        <dbReference type="RuleBase" id="RU004135"/>
    </source>
</evidence>
<comment type="catalytic activity">
    <reaction evidence="11">
        <text>UDP-N-acetyl-alpha-D-muramoyl-L-alanyl-D-glutamate + meso-2,6-diaminopimelate + ATP = UDP-N-acetyl-alpha-D-muramoyl-L-alanyl-gamma-D-glutamyl-meso-2,6-diaminopimelate + ADP + phosphate + H(+)</text>
        <dbReference type="Rhea" id="RHEA:23676"/>
        <dbReference type="ChEBI" id="CHEBI:15378"/>
        <dbReference type="ChEBI" id="CHEBI:30616"/>
        <dbReference type="ChEBI" id="CHEBI:43474"/>
        <dbReference type="ChEBI" id="CHEBI:57791"/>
        <dbReference type="ChEBI" id="CHEBI:83900"/>
        <dbReference type="ChEBI" id="CHEBI:83905"/>
        <dbReference type="ChEBI" id="CHEBI:456216"/>
        <dbReference type="EC" id="6.3.2.13"/>
    </reaction>
</comment>
<dbReference type="InterPro" id="IPR013221">
    <property type="entry name" value="Mur_ligase_cen"/>
</dbReference>
<comment type="similarity">
    <text evidence="1 11">Belongs to the MurCDEF family. MurE subfamily.</text>
</comment>
<accession>A0A0S2KF00</accession>
<feature type="binding site" evidence="11">
    <location>
        <begin position="425"/>
        <end position="428"/>
    </location>
    <ligand>
        <name>meso-2,6-diaminopimelate</name>
        <dbReference type="ChEBI" id="CHEBI:57791"/>
    </ligand>
</feature>
<dbReference type="Gene3D" id="3.40.1190.10">
    <property type="entry name" value="Mur-like, catalytic domain"/>
    <property type="match status" value="1"/>
</dbReference>
<dbReference type="Pfam" id="PF08245">
    <property type="entry name" value="Mur_ligase_M"/>
    <property type="match status" value="1"/>
</dbReference>
<dbReference type="GO" id="GO:0008360">
    <property type="term" value="P:regulation of cell shape"/>
    <property type="evidence" value="ECO:0007669"/>
    <property type="project" value="UniProtKB-KW"/>
</dbReference>
<dbReference type="Proteomes" id="UP000065641">
    <property type="component" value="Chromosome"/>
</dbReference>
<dbReference type="InterPro" id="IPR036565">
    <property type="entry name" value="Mur-like_cat_sf"/>
</dbReference>
<dbReference type="PANTHER" id="PTHR23135">
    <property type="entry name" value="MUR LIGASE FAMILY MEMBER"/>
    <property type="match status" value="1"/>
</dbReference>
<feature type="binding site" evidence="11">
    <location>
        <position position="480"/>
    </location>
    <ligand>
        <name>meso-2,6-diaminopimelate</name>
        <dbReference type="ChEBI" id="CHEBI:57791"/>
    </ligand>
</feature>
<keyword evidence="5 11" id="KW-0547">Nucleotide-binding</keyword>
<protein>
    <recommendedName>
        <fullName evidence="11">UDP-N-acetylmuramoyl-L-alanyl-D-glutamate--2,6-diaminopimelate ligase</fullName>
        <ecNumber evidence="11">6.3.2.13</ecNumber>
    </recommendedName>
    <alternativeName>
        <fullName evidence="11">Meso-A2pm-adding enzyme</fullName>
    </alternativeName>
    <alternativeName>
        <fullName evidence="11">Meso-diaminopimelate-adding enzyme</fullName>
    </alternativeName>
    <alternativeName>
        <fullName evidence="11">UDP-MurNAc-L-Ala-D-Glu:meso-diaminopimelate ligase</fullName>
    </alternativeName>
    <alternativeName>
        <fullName evidence="11">UDP-MurNAc-tripeptide synthetase</fullName>
    </alternativeName>
    <alternativeName>
        <fullName evidence="11">UDP-N-acetylmuramyl-tripeptide synthetase</fullName>
    </alternativeName>
</protein>
<dbReference type="InterPro" id="IPR018109">
    <property type="entry name" value="Folylpolyglutamate_synth_CS"/>
</dbReference>
<comment type="subcellular location">
    <subcellularLocation>
        <location evidence="11 12">Cytoplasm</location>
    </subcellularLocation>
</comment>
<comment type="cofactor">
    <cofactor evidence="11">
        <name>Mg(2+)</name>
        <dbReference type="ChEBI" id="CHEBI:18420"/>
    </cofactor>
</comment>
<evidence type="ECO:0000259" key="14">
    <source>
        <dbReference type="Pfam" id="PF02875"/>
    </source>
</evidence>